<dbReference type="PANTHER" id="PTHR33570:SF2">
    <property type="entry name" value="CARBOXYMUCONOLACTONE DECARBOXYLASE-LIKE DOMAIN-CONTAINING PROTEIN"/>
    <property type="match status" value="1"/>
</dbReference>
<dbReference type="InterPro" id="IPR029032">
    <property type="entry name" value="AhpD-like"/>
</dbReference>
<name>A0A4R6IF03_9SPHI</name>
<dbReference type="InterPro" id="IPR007138">
    <property type="entry name" value="ABM_dom"/>
</dbReference>
<feature type="domain" description="ABM" evidence="2">
    <location>
        <begin position="249"/>
        <end position="346"/>
    </location>
</feature>
<protein>
    <submittedName>
        <fullName evidence="3">Alkylhydroperoxidase/carboxymuconolactone decarboxylase family protein YurZ</fullName>
    </submittedName>
</protein>
<evidence type="ECO:0000256" key="1">
    <source>
        <dbReference type="SAM" id="SignalP"/>
    </source>
</evidence>
<dbReference type="AlphaFoldDB" id="A0A4R6IF03"/>
<dbReference type="PANTHER" id="PTHR33570">
    <property type="entry name" value="4-CARBOXYMUCONOLACTONE DECARBOXYLASE FAMILY PROTEIN"/>
    <property type="match status" value="1"/>
</dbReference>
<dbReference type="SUPFAM" id="SSF69118">
    <property type="entry name" value="AhpD-like"/>
    <property type="match status" value="1"/>
</dbReference>
<accession>A0A4R6IF03</accession>
<keyword evidence="1" id="KW-0732">Signal</keyword>
<evidence type="ECO:0000259" key="2">
    <source>
        <dbReference type="PROSITE" id="PS51725"/>
    </source>
</evidence>
<dbReference type="GO" id="GO:0051920">
    <property type="term" value="F:peroxiredoxin activity"/>
    <property type="evidence" value="ECO:0007669"/>
    <property type="project" value="InterPro"/>
</dbReference>
<dbReference type="InterPro" id="IPR003779">
    <property type="entry name" value="CMD-like"/>
</dbReference>
<keyword evidence="3" id="KW-0575">Peroxidase</keyword>
<dbReference type="Pfam" id="PF03992">
    <property type="entry name" value="ABM"/>
    <property type="match status" value="1"/>
</dbReference>
<keyword evidence="3" id="KW-0560">Oxidoreductase</keyword>
<dbReference type="InterPro" id="IPR011008">
    <property type="entry name" value="Dimeric_a/b-barrel"/>
</dbReference>
<dbReference type="InterPro" id="IPR052512">
    <property type="entry name" value="4CMD/NDH-1_regulator"/>
</dbReference>
<dbReference type="RefSeq" id="WP_208111040.1">
    <property type="nucleotide sequence ID" value="NZ_SNWM01000004.1"/>
</dbReference>
<sequence>MSKKKCLPWLLLSVYLLGTQQMKAQTKFTDAGALNPREQMMVTISALTAGGNLEALKTELPVALDSGLSINEIKELLVQLYAYCGFPRSLNAINTFRTVMEDRKAKDISDQIGRPILPADTKGDHYERGRKVLETLSKTPQSKPAPGFGEFAPRIDAFLKAHLFADVFESDVLSYKQRELITISALAAMPGVEGQLQSHLQMGMNTGITEAQISAVSEIIAKRISKTQANVLNKLTGKPSLPVTDKDMMVRISEIEIFPEYLNEYKGILKEESAASIRLEPGVISLFAMYQKENPAQVRIVEIYANKEAYQSHIKAAHFQHYKTATLKMVKSLKLVDMADVDTGTMQNIFKKIN</sequence>
<dbReference type="EMBL" id="SNWM01000004">
    <property type="protein sequence ID" value="TDO20900.1"/>
    <property type="molecule type" value="Genomic_DNA"/>
</dbReference>
<dbReference type="PROSITE" id="PS51725">
    <property type="entry name" value="ABM"/>
    <property type="match status" value="1"/>
</dbReference>
<comment type="caution">
    <text evidence="3">The sequence shown here is derived from an EMBL/GenBank/DDBJ whole genome shotgun (WGS) entry which is preliminary data.</text>
</comment>
<evidence type="ECO:0000313" key="4">
    <source>
        <dbReference type="Proteomes" id="UP000295499"/>
    </source>
</evidence>
<dbReference type="Proteomes" id="UP000295499">
    <property type="component" value="Unassembled WGS sequence"/>
</dbReference>
<evidence type="ECO:0000313" key="3">
    <source>
        <dbReference type="EMBL" id="TDO20900.1"/>
    </source>
</evidence>
<dbReference type="Gene3D" id="3.30.70.100">
    <property type="match status" value="1"/>
</dbReference>
<organism evidence="3 4">
    <name type="scientific">Pedobacter duraquae</name>
    <dbReference type="NCBI Taxonomy" id="425511"/>
    <lineage>
        <taxon>Bacteria</taxon>
        <taxon>Pseudomonadati</taxon>
        <taxon>Bacteroidota</taxon>
        <taxon>Sphingobacteriia</taxon>
        <taxon>Sphingobacteriales</taxon>
        <taxon>Sphingobacteriaceae</taxon>
        <taxon>Pedobacter</taxon>
    </lineage>
</organism>
<keyword evidence="4" id="KW-1185">Reference proteome</keyword>
<proteinExistence type="predicted"/>
<dbReference type="Gene3D" id="1.20.1290.10">
    <property type="entry name" value="AhpD-like"/>
    <property type="match status" value="1"/>
</dbReference>
<feature type="signal peptide" evidence="1">
    <location>
        <begin position="1"/>
        <end position="24"/>
    </location>
</feature>
<dbReference type="SUPFAM" id="SSF54909">
    <property type="entry name" value="Dimeric alpha+beta barrel"/>
    <property type="match status" value="1"/>
</dbReference>
<gene>
    <name evidence="3" type="ORF">CLV32_3535</name>
</gene>
<feature type="chain" id="PRO_5020778249" evidence="1">
    <location>
        <begin position="25"/>
        <end position="354"/>
    </location>
</feature>
<dbReference type="Pfam" id="PF02627">
    <property type="entry name" value="CMD"/>
    <property type="match status" value="2"/>
</dbReference>
<reference evidence="3 4" key="1">
    <citation type="submission" date="2019-03" db="EMBL/GenBank/DDBJ databases">
        <title>Genomic Encyclopedia of Archaeal and Bacterial Type Strains, Phase II (KMG-II): from individual species to whole genera.</title>
        <authorList>
            <person name="Goeker M."/>
        </authorList>
    </citation>
    <scope>NUCLEOTIDE SEQUENCE [LARGE SCALE GENOMIC DNA]</scope>
    <source>
        <strain evidence="3 4">DSM 19034</strain>
    </source>
</reference>